<dbReference type="GO" id="GO:0009403">
    <property type="term" value="P:toxin biosynthetic process"/>
    <property type="evidence" value="ECO:0007669"/>
    <property type="project" value="InterPro"/>
</dbReference>
<organism evidence="5 6">
    <name type="scientific">Weissella cibaria</name>
    <dbReference type="NCBI Taxonomy" id="137591"/>
    <lineage>
        <taxon>Bacteria</taxon>
        <taxon>Bacillati</taxon>
        <taxon>Bacillota</taxon>
        <taxon>Bacilli</taxon>
        <taxon>Lactobacillales</taxon>
        <taxon>Lactobacillaceae</taxon>
        <taxon>Weissella</taxon>
    </lineage>
</organism>
<reference evidence="5 6" key="1">
    <citation type="journal article" date="2015" name="Microbiology (Mosc.)">
        <title>Genomics of the Weissella cibaria species with an examination of its metabolic traits.</title>
        <authorList>
            <person name="Lynch K.M."/>
            <person name="Lucid A."/>
            <person name="Arendt E.K."/>
            <person name="Sleator R.D."/>
            <person name="Lucey B."/>
            <person name="Coffey A."/>
        </authorList>
    </citation>
    <scope>NUCLEOTIDE SEQUENCE [LARGE SCALE GENOMIC DNA]</scope>
    <source>
        <strain evidence="5 6">MG1</strain>
    </source>
</reference>
<evidence type="ECO:0000256" key="4">
    <source>
        <dbReference type="ARBA" id="ARBA00023136"/>
    </source>
</evidence>
<dbReference type="InterPro" id="IPR003825">
    <property type="entry name" value="Colicin-V_CvpA"/>
</dbReference>
<dbReference type="STRING" id="137591.AO080_07095"/>
<keyword evidence="3" id="KW-1133">Transmembrane helix</keyword>
<dbReference type="PANTHER" id="PTHR37306:SF1">
    <property type="entry name" value="COLICIN V PRODUCTION PROTEIN"/>
    <property type="match status" value="1"/>
</dbReference>
<dbReference type="PATRIC" id="fig|137591.25.peg.1428"/>
<keyword evidence="2" id="KW-0812">Transmembrane</keyword>
<dbReference type="RefSeq" id="WP_043709101.1">
    <property type="nucleotide sequence ID" value="NZ_CP012873.1"/>
</dbReference>
<comment type="subcellular location">
    <subcellularLocation>
        <location evidence="1">Membrane</location>
        <topology evidence="1">Multi-pass membrane protein</topology>
    </subcellularLocation>
</comment>
<dbReference type="KEGG" id="wcb:AO080_07095"/>
<protein>
    <submittedName>
        <fullName evidence="5">Colicin V production protein</fullName>
    </submittedName>
</protein>
<evidence type="ECO:0000313" key="5">
    <source>
        <dbReference type="EMBL" id="KIU20013.1"/>
    </source>
</evidence>
<dbReference type="eggNOG" id="COG1286">
    <property type="taxonomic scope" value="Bacteria"/>
</dbReference>
<dbReference type="OrthoDB" id="1809613at2"/>
<proteinExistence type="predicted"/>
<keyword evidence="6" id="KW-1185">Reference proteome</keyword>
<dbReference type="Pfam" id="PF02674">
    <property type="entry name" value="Colicin_V"/>
    <property type="match status" value="1"/>
</dbReference>
<dbReference type="AlphaFoldDB" id="A0A0D1JEX5"/>
<accession>A0A0D1JEX5</accession>
<dbReference type="PANTHER" id="PTHR37306">
    <property type="entry name" value="COLICIN V PRODUCTION PROTEIN"/>
    <property type="match status" value="1"/>
</dbReference>
<evidence type="ECO:0000313" key="6">
    <source>
        <dbReference type="Proteomes" id="UP000032287"/>
    </source>
</evidence>
<keyword evidence="4" id="KW-0472">Membrane</keyword>
<comment type="caution">
    <text evidence="5">The sequence shown here is derived from an EMBL/GenBank/DDBJ whole genome shotgun (WGS) entry which is preliminary data.</text>
</comment>
<dbReference type="Proteomes" id="UP000032287">
    <property type="component" value="Unassembled WGS sequence"/>
</dbReference>
<evidence type="ECO:0000256" key="3">
    <source>
        <dbReference type="ARBA" id="ARBA00022989"/>
    </source>
</evidence>
<gene>
    <name evidence="5" type="ORF">QX99_01459</name>
</gene>
<dbReference type="GO" id="GO:0016020">
    <property type="term" value="C:membrane"/>
    <property type="evidence" value="ECO:0007669"/>
    <property type="project" value="UniProtKB-SubCell"/>
</dbReference>
<evidence type="ECO:0000256" key="1">
    <source>
        <dbReference type="ARBA" id="ARBA00004141"/>
    </source>
</evidence>
<name>A0A0D1JEX5_9LACO</name>
<dbReference type="EMBL" id="JWHU01000028">
    <property type="protein sequence ID" value="KIU20013.1"/>
    <property type="molecule type" value="Genomic_DNA"/>
</dbReference>
<sequence>MNLLSVIILVLLVAAMTRGYTLGFTRSLVSLGGRFIVYAVAILLSHRFGAWIHETFLTTIQARWAANGVPTVLADKANEFLASGLAFGFLMFGGSLVLRSIERSLRFINKVPVLGKLNRLAGLLVYGLLVYIEIFFVLQLTQTLEIPWYHDAMIQSPVAQWMLNQTPYFSDAIYQWWILQ</sequence>
<evidence type="ECO:0000256" key="2">
    <source>
        <dbReference type="ARBA" id="ARBA00022692"/>
    </source>
</evidence>